<feature type="region of interest" description="Disordered" evidence="1">
    <location>
        <begin position="1"/>
        <end position="23"/>
    </location>
</feature>
<sequence length="147" mass="16366">MKRDSRKKSPASTHPPPSPLPVPLRAIVRVPIPDVDKGRGDSRNLFAVVLNMTEDGFYHLGTDQGVLKQLYARAEFTVCPKEQMKAEDVPDNEIALRSAPTYKFTGSDQGFVRLMCKTKGQTMRCLSVKKKINCNSKCHSSLPCCNK</sequence>
<accession>A0AAV4B2M9</accession>
<gene>
    <name evidence="2" type="ORF">PoB_004128600</name>
</gene>
<organism evidence="2 3">
    <name type="scientific">Plakobranchus ocellatus</name>
    <dbReference type="NCBI Taxonomy" id="259542"/>
    <lineage>
        <taxon>Eukaryota</taxon>
        <taxon>Metazoa</taxon>
        <taxon>Spiralia</taxon>
        <taxon>Lophotrochozoa</taxon>
        <taxon>Mollusca</taxon>
        <taxon>Gastropoda</taxon>
        <taxon>Heterobranchia</taxon>
        <taxon>Euthyneura</taxon>
        <taxon>Panpulmonata</taxon>
        <taxon>Sacoglossa</taxon>
        <taxon>Placobranchoidea</taxon>
        <taxon>Plakobranchidae</taxon>
        <taxon>Plakobranchus</taxon>
    </lineage>
</organism>
<comment type="caution">
    <text evidence="2">The sequence shown here is derived from an EMBL/GenBank/DDBJ whole genome shotgun (WGS) entry which is preliminary data.</text>
</comment>
<evidence type="ECO:0000313" key="3">
    <source>
        <dbReference type="Proteomes" id="UP000735302"/>
    </source>
</evidence>
<keyword evidence="3" id="KW-1185">Reference proteome</keyword>
<name>A0AAV4B2M9_9GAST</name>
<dbReference type="AlphaFoldDB" id="A0AAV4B2M9"/>
<evidence type="ECO:0000313" key="2">
    <source>
        <dbReference type="EMBL" id="GFO14781.1"/>
    </source>
</evidence>
<protein>
    <submittedName>
        <fullName evidence="2">Integrase core domain protein</fullName>
    </submittedName>
</protein>
<reference evidence="2 3" key="1">
    <citation type="journal article" date="2021" name="Elife">
        <title>Chloroplast acquisition without the gene transfer in kleptoplastic sea slugs, Plakobranchus ocellatus.</title>
        <authorList>
            <person name="Maeda T."/>
            <person name="Takahashi S."/>
            <person name="Yoshida T."/>
            <person name="Shimamura S."/>
            <person name="Takaki Y."/>
            <person name="Nagai Y."/>
            <person name="Toyoda A."/>
            <person name="Suzuki Y."/>
            <person name="Arimoto A."/>
            <person name="Ishii H."/>
            <person name="Satoh N."/>
            <person name="Nishiyama T."/>
            <person name="Hasebe M."/>
            <person name="Maruyama T."/>
            <person name="Minagawa J."/>
            <person name="Obokata J."/>
            <person name="Shigenobu S."/>
        </authorList>
    </citation>
    <scope>NUCLEOTIDE SEQUENCE [LARGE SCALE GENOMIC DNA]</scope>
</reference>
<dbReference type="EMBL" id="BLXT01004580">
    <property type="protein sequence ID" value="GFO14781.1"/>
    <property type="molecule type" value="Genomic_DNA"/>
</dbReference>
<feature type="compositionally biased region" description="Pro residues" evidence="1">
    <location>
        <begin position="13"/>
        <end position="22"/>
    </location>
</feature>
<proteinExistence type="predicted"/>
<dbReference type="Proteomes" id="UP000735302">
    <property type="component" value="Unassembled WGS sequence"/>
</dbReference>
<evidence type="ECO:0000256" key="1">
    <source>
        <dbReference type="SAM" id="MobiDB-lite"/>
    </source>
</evidence>